<protein>
    <submittedName>
        <fullName evidence="2">Predicted homoserine dehydrogenase, contains C-terminal SAF domain</fullName>
    </submittedName>
</protein>
<evidence type="ECO:0000259" key="1">
    <source>
        <dbReference type="Pfam" id="PF21135"/>
    </source>
</evidence>
<proteinExistence type="predicted"/>
<dbReference type="OrthoDB" id="9777844at2"/>
<feature type="domain" description="Oxidoreductase DRL-like catalytic" evidence="1">
    <location>
        <begin position="118"/>
        <end position="277"/>
    </location>
</feature>
<dbReference type="Gene3D" id="3.40.50.720">
    <property type="entry name" value="NAD(P)-binding Rossmann-like Domain"/>
    <property type="match status" value="1"/>
</dbReference>
<dbReference type="RefSeq" id="WP_089238113.1">
    <property type="nucleotide sequence ID" value="NZ_FZOK01000003.1"/>
</dbReference>
<sequence>MEGDDKIKVGLVGTGWIIRGLVKLLSGNKEMTISGVLTRRQGVINGLEIAKELVFQSPEKFFSKSDIIVVSTGDPIYSTAVIFEAFKYNLPVVTMDADTMVTTGTWLSKQGLITESNGDQPGCLAILRKEIMEMGFEPLVYGNIKGFRNLNPTADDMSYWALKQGYSLNSVTSFTDGTKVQIEQALVANAFDAGISKQGMEGFETEDFVNSGFMLADLASQSGLVISDYILSKSAPPGVFIVSTHRESMRTELQTYKMGDGPYYHHYKPAHLCFFEIPGTIKRLLETKEVLINNGQHPSISVAAIAKRKLDKGDFILNGIGSFDIRGEAVRICEEPNHVPVGLMQNVVIKENVEAGQIITFSDIDIPRSMALTAWNETLKDQKVNIEFDLIVEKLNNQP</sequence>
<dbReference type="PANTHER" id="PTHR37850:SF1">
    <property type="entry name" value="SAF DOMAIN PROTEIN"/>
    <property type="match status" value="1"/>
</dbReference>
<dbReference type="CDD" id="cd11616">
    <property type="entry name" value="SAF_DH_OX_like"/>
    <property type="match status" value="1"/>
</dbReference>
<organism evidence="2 3">
    <name type="scientific">Belliella buryatensis</name>
    <dbReference type="NCBI Taxonomy" id="1500549"/>
    <lineage>
        <taxon>Bacteria</taxon>
        <taxon>Pseudomonadati</taxon>
        <taxon>Bacteroidota</taxon>
        <taxon>Cytophagia</taxon>
        <taxon>Cytophagales</taxon>
        <taxon>Cyclobacteriaceae</taxon>
        <taxon>Belliella</taxon>
    </lineage>
</organism>
<dbReference type="Pfam" id="PF21135">
    <property type="entry name" value="DRL_cat"/>
    <property type="match status" value="1"/>
</dbReference>
<dbReference type="AlphaFoldDB" id="A0A239BIA1"/>
<evidence type="ECO:0000313" key="2">
    <source>
        <dbReference type="EMBL" id="SNS07546.1"/>
    </source>
</evidence>
<evidence type="ECO:0000313" key="3">
    <source>
        <dbReference type="Proteomes" id="UP000198480"/>
    </source>
</evidence>
<dbReference type="SUPFAM" id="SSF51735">
    <property type="entry name" value="NAD(P)-binding Rossmann-fold domains"/>
    <property type="match status" value="1"/>
</dbReference>
<gene>
    <name evidence="2" type="ORF">SAMN06295967_1038</name>
</gene>
<dbReference type="InterPro" id="IPR036291">
    <property type="entry name" value="NAD(P)-bd_dom_sf"/>
</dbReference>
<name>A0A239BIA1_9BACT</name>
<dbReference type="Proteomes" id="UP000198480">
    <property type="component" value="Unassembled WGS sequence"/>
</dbReference>
<accession>A0A239BIA1</accession>
<dbReference type="EMBL" id="FZOK01000003">
    <property type="protein sequence ID" value="SNS07546.1"/>
    <property type="molecule type" value="Genomic_DNA"/>
</dbReference>
<dbReference type="PANTHER" id="PTHR37850">
    <property type="entry name" value="STRU PROTEIN"/>
    <property type="match status" value="1"/>
</dbReference>
<keyword evidence="3" id="KW-1185">Reference proteome</keyword>
<reference evidence="3" key="1">
    <citation type="submission" date="2017-06" db="EMBL/GenBank/DDBJ databases">
        <authorList>
            <person name="Varghese N."/>
            <person name="Submissions S."/>
        </authorList>
    </citation>
    <scope>NUCLEOTIDE SEQUENCE [LARGE SCALE GENOMIC DNA]</scope>
    <source>
        <strain evidence="3">5C</strain>
    </source>
</reference>
<dbReference type="InterPro" id="IPR048423">
    <property type="entry name" value="DRL_cat"/>
</dbReference>